<feature type="domain" description="Carrier" evidence="4">
    <location>
        <begin position="735"/>
        <end position="820"/>
    </location>
</feature>
<dbReference type="Gene3D" id="3.40.50.980">
    <property type="match status" value="2"/>
</dbReference>
<dbReference type="PROSITE" id="PS00012">
    <property type="entry name" value="PHOSPHOPANTETHEINE"/>
    <property type="match status" value="1"/>
</dbReference>
<dbReference type="AlphaFoldDB" id="A0A2T0PYC6"/>
<dbReference type="Gene3D" id="3.30.559.30">
    <property type="entry name" value="Nonribosomal peptide synthetase, condensation domain"/>
    <property type="match status" value="1"/>
</dbReference>
<dbReference type="Proteomes" id="UP000237846">
    <property type="component" value="Unassembled WGS sequence"/>
</dbReference>
<dbReference type="PROSITE" id="PS00455">
    <property type="entry name" value="AMP_BINDING"/>
    <property type="match status" value="1"/>
</dbReference>
<evidence type="ECO:0000313" key="6">
    <source>
        <dbReference type="Proteomes" id="UP000237846"/>
    </source>
</evidence>
<dbReference type="InterPro" id="IPR000873">
    <property type="entry name" value="AMP-dep_synth/lig_dom"/>
</dbReference>
<dbReference type="InterPro" id="IPR020806">
    <property type="entry name" value="PKS_PP-bd"/>
</dbReference>
<dbReference type="PANTHER" id="PTHR45527:SF1">
    <property type="entry name" value="FATTY ACID SYNTHASE"/>
    <property type="match status" value="1"/>
</dbReference>
<dbReference type="Pfam" id="PF00550">
    <property type="entry name" value="PP-binding"/>
    <property type="match status" value="1"/>
</dbReference>
<dbReference type="Gene3D" id="2.30.38.10">
    <property type="entry name" value="Luciferase, Domain 3"/>
    <property type="match status" value="1"/>
</dbReference>
<dbReference type="CDD" id="cd05930">
    <property type="entry name" value="A_NRPS"/>
    <property type="match status" value="1"/>
</dbReference>
<dbReference type="PROSITE" id="PS50075">
    <property type="entry name" value="CARRIER"/>
    <property type="match status" value="1"/>
</dbReference>
<keyword evidence="1" id="KW-0596">Phosphopantetheine</keyword>
<dbReference type="GO" id="GO:0044550">
    <property type="term" value="P:secondary metabolite biosynthetic process"/>
    <property type="evidence" value="ECO:0007669"/>
    <property type="project" value="TreeGrafter"/>
</dbReference>
<dbReference type="Gene3D" id="3.40.50.1820">
    <property type="entry name" value="alpha/beta hydrolase"/>
    <property type="match status" value="1"/>
</dbReference>
<comment type="caution">
    <text evidence="5">The sequence shown here is derived from an EMBL/GenBank/DDBJ whole genome shotgun (WGS) entry which is preliminary data.</text>
</comment>
<dbReference type="SMART" id="SM00823">
    <property type="entry name" value="PKS_PP"/>
    <property type="match status" value="1"/>
</dbReference>
<gene>
    <name evidence="5" type="ORF">CLV72_10747</name>
</gene>
<dbReference type="InterPro" id="IPR020845">
    <property type="entry name" value="AMP-binding_CS"/>
</dbReference>
<accession>A0A2T0PYC6</accession>
<dbReference type="Pfam" id="PF00975">
    <property type="entry name" value="Thioesterase"/>
    <property type="match status" value="1"/>
</dbReference>
<dbReference type="InterPro" id="IPR010071">
    <property type="entry name" value="AA_adenyl_dom"/>
</dbReference>
<dbReference type="SUPFAM" id="SSF56801">
    <property type="entry name" value="Acetyl-CoA synthetase-like"/>
    <property type="match status" value="1"/>
</dbReference>
<dbReference type="RefSeq" id="WP_106249775.1">
    <property type="nucleotide sequence ID" value="NZ_PVZC01000007.1"/>
</dbReference>
<evidence type="ECO:0000256" key="1">
    <source>
        <dbReference type="ARBA" id="ARBA00022450"/>
    </source>
</evidence>
<dbReference type="OrthoDB" id="2472181at2"/>
<dbReference type="InterPro" id="IPR009081">
    <property type="entry name" value="PP-bd_ACP"/>
</dbReference>
<keyword evidence="2" id="KW-0597">Phosphoprotein</keyword>
<organism evidence="5 6">
    <name type="scientific">Allonocardiopsis opalescens</name>
    <dbReference type="NCBI Taxonomy" id="1144618"/>
    <lineage>
        <taxon>Bacteria</taxon>
        <taxon>Bacillati</taxon>
        <taxon>Actinomycetota</taxon>
        <taxon>Actinomycetes</taxon>
        <taxon>Streptosporangiales</taxon>
        <taxon>Allonocardiopsis</taxon>
    </lineage>
</organism>
<dbReference type="EMBL" id="PVZC01000007">
    <property type="protein sequence ID" value="PRX96524.1"/>
    <property type="molecule type" value="Genomic_DNA"/>
</dbReference>
<dbReference type="InterPro" id="IPR045851">
    <property type="entry name" value="AMP-bd_C_sf"/>
</dbReference>
<dbReference type="GO" id="GO:0043041">
    <property type="term" value="P:amino acid activation for nonribosomal peptide biosynthetic process"/>
    <property type="evidence" value="ECO:0007669"/>
    <property type="project" value="TreeGrafter"/>
</dbReference>
<dbReference type="InterPro" id="IPR025110">
    <property type="entry name" value="AMP-bd_C"/>
</dbReference>
<dbReference type="SUPFAM" id="SSF52777">
    <property type="entry name" value="CoA-dependent acyltransferases"/>
    <property type="match status" value="1"/>
</dbReference>
<protein>
    <submittedName>
        <fullName evidence="5">Amino acid adenylation domain-containing protein</fullName>
    </submittedName>
</protein>
<feature type="compositionally biased region" description="Basic and acidic residues" evidence="3">
    <location>
        <begin position="1030"/>
        <end position="1043"/>
    </location>
</feature>
<evidence type="ECO:0000259" key="4">
    <source>
        <dbReference type="PROSITE" id="PS50075"/>
    </source>
</evidence>
<dbReference type="SUPFAM" id="SSF53474">
    <property type="entry name" value="alpha/beta-Hydrolases"/>
    <property type="match status" value="1"/>
</dbReference>
<dbReference type="InterPro" id="IPR006162">
    <property type="entry name" value="Ppantetheine_attach_site"/>
</dbReference>
<dbReference type="InterPro" id="IPR001031">
    <property type="entry name" value="Thioesterase"/>
</dbReference>
<dbReference type="Pfam" id="PF13193">
    <property type="entry name" value="AMP-binding_C"/>
    <property type="match status" value="1"/>
</dbReference>
<evidence type="ECO:0000313" key="5">
    <source>
        <dbReference type="EMBL" id="PRX96524.1"/>
    </source>
</evidence>
<dbReference type="Pfam" id="PF00501">
    <property type="entry name" value="AMP-binding"/>
    <property type="match status" value="1"/>
</dbReference>
<keyword evidence="6" id="KW-1185">Reference proteome</keyword>
<dbReference type="PANTHER" id="PTHR45527">
    <property type="entry name" value="NONRIBOSOMAL PEPTIDE SYNTHETASE"/>
    <property type="match status" value="1"/>
</dbReference>
<proteinExistence type="predicted"/>
<dbReference type="Gene3D" id="3.30.300.30">
    <property type="match status" value="1"/>
</dbReference>
<evidence type="ECO:0000256" key="3">
    <source>
        <dbReference type="SAM" id="MobiDB-lite"/>
    </source>
</evidence>
<reference evidence="5 6" key="1">
    <citation type="submission" date="2018-03" db="EMBL/GenBank/DDBJ databases">
        <title>Genomic Encyclopedia of Archaeal and Bacterial Type Strains, Phase II (KMG-II): from individual species to whole genera.</title>
        <authorList>
            <person name="Goeker M."/>
        </authorList>
    </citation>
    <scope>NUCLEOTIDE SEQUENCE [LARGE SCALE GENOMIC DNA]</scope>
    <source>
        <strain evidence="5 6">DSM 45601</strain>
    </source>
</reference>
<dbReference type="InterPro" id="IPR029058">
    <property type="entry name" value="AB_hydrolase_fold"/>
</dbReference>
<name>A0A2T0PYC6_9ACTN</name>
<dbReference type="Gene3D" id="1.10.1200.10">
    <property type="entry name" value="ACP-like"/>
    <property type="match status" value="1"/>
</dbReference>
<dbReference type="GO" id="GO:0005737">
    <property type="term" value="C:cytoplasm"/>
    <property type="evidence" value="ECO:0007669"/>
    <property type="project" value="TreeGrafter"/>
</dbReference>
<sequence length="1067" mass="111992">MTTELLAHTGPRRADHDETCRTRLPDWLPAAEPPGSGRHTAEVPAGLARAVRELAAREGTSTDAVLLAAHTKVLSVLTGEPWIAVGVAEGAVRRGVAVEVPGGSWSELVRTASAALEAAGAGAEAPAADYDTLLDRGPDPAGDAQAGLVLHVDLGECPRISVGYPPERFSADYAARVAGYHLTALKAMTAEPEAPHADTALPDADETEALVRAQERNFAELPDVRAHELVAEQARRTPDRPALTFQGTTWSYAELDACANRIAHRLLADGPLRETVVAVLTERTLEWAAALLAVLRAGGVYLPVDPAYPPERIGTLLTQSGCRSVLAAEGHDEHLADALAAGHAPAVRVIPLSAAAHTAGPDTDPGVRVEAGQAAYIYFTSGSTGTPKGAVCEHLGMSNHLRAKIHDLELSAADTVVQSAPLCFDISLWQLMVPLTTGGRAVIVSDAEILDVGTFLDRIRAERATVVQLVPSYLDIVLAELEARPRPLPALRCVSVTGEAVGKPLVQRWLARYPDVFLVNAYGATEASDDTTHAVIRSVPPQRLVPVGRPVTNAAVYVVDERLRMVPPGAPGEVVFSGPCVGRGYVNDPERTGRAFIDDPFRPGRRAYRTGDFGRWLPDGELEFLGRRDEQIKIRGMRVEIGEVENHILDVAGVRTVAVVARKAAGGTRLAAFFTGEPTAAELTTALRATLPAHMVPAGCYRLGELPVTENGKIDKKALAAEAERRGASAAAAAAPGTEAERAMAVLWAELLGYAVEDIGADDDFFALGGDSLAAVRLVMRLDGAVSLADLMREPTLRGLAAAAAGEDTGGAAQLLQSLSRPARPLAVLLCVPDAGGNAVNFQRFARALASGRLAVYGLELPGHDVARADEEPVEPEQAAARAVAELARLLELPLAVWGQGAGAAVAVETARQAHARGRQVSGVFLGGRLPGAQPPAGQVADEVVRMDDDEVKAVLAAGVGFTELDDLRSERSRVVAAAYRHDVVSDARYFERWGGGRAGLPDGIPVVAVLPAGHPASGEAAPGVAVEELSDREGGRPGDLSPERAAEVVLRHLSGRLDQAPAGAAG</sequence>
<feature type="region of interest" description="Disordered" evidence="3">
    <location>
        <begin position="1017"/>
        <end position="1043"/>
    </location>
</feature>
<dbReference type="NCBIfam" id="TIGR01733">
    <property type="entry name" value="AA-adenyl-dom"/>
    <property type="match status" value="1"/>
</dbReference>
<dbReference type="InterPro" id="IPR036736">
    <property type="entry name" value="ACP-like_sf"/>
</dbReference>
<evidence type="ECO:0000256" key="2">
    <source>
        <dbReference type="ARBA" id="ARBA00022553"/>
    </source>
</evidence>
<dbReference type="GO" id="GO:0031177">
    <property type="term" value="F:phosphopantetheine binding"/>
    <property type="evidence" value="ECO:0007669"/>
    <property type="project" value="InterPro"/>
</dbReference>